<evidence type="ECO:0000313" key="1">
    <source>
        <dbReference type="EMBL" id="ONK72991.1"/>
    </source>
</evidence>
<feature type="non-terminal residue" evidence="1">
    <location>
        <position position="73"/>
    </location>
</feature>
<protein>
    <recommendedName>
        <fullName evidence="3">Trigger factor ribosome-binding bacterial domain-containing protein</fullName>
    </recommendedName>
</protein>
<keyword evidence="2" id="KW-1185">Reference proteome</keyword>
<dbReference type="EMBL" id="CM007384">
    <property type="protein sequence ID" value="ONK72991.1"/>
    <property type="molecule type" value="Genomic_DNA"/>
</dbReference>
<reference evidence="2" key="1">
    <citation type="journal article" date="2017" name="Nat. Commun.">
        <title>The asparagus genome sheds light on the origin and evolution of a young Y chromosome.</title>
        <authorList>
            <person name="Harkess A."/>
            <person name="Zhou J."/>
            <person name="Xu C."/>
            <person name="Bowers J.E."/>
            <person name="Van der Hulst R."/>
            <person name="Ayyampalayam S."/>
            <person name="Mercati F."/>
            <person name="Riccardi P."/>
            <person name="McKain M.R."/>
            <person name="Kakrana A."/>
            <person name="Tang H."/>
            <person name="Ray J."/>
            <person name="Groenendijk J."/>
            <person name="Arikit S."/>
            <person name="Mathioni S.M."/>
            <person name="Nakano M."/>
            <person name="Shan H."/>
            <person name="Telgmann-Rauber A."/>
            <person name="Kanno A."/>
            <person name="Yue Z."/>
            <person name="Chen H."/>
            <person name="Li W."/>
            <person name="Chen Y."/>
            <person name="Xu X."/>
            <person name="Zhang Y."/>
            <person name="Luo S."/>
            <person name="Chen H."/>
            <person name="Gao J."/>
            <person name="Mao Z."/>
            <person name="Pires J.C."/>
            <person name="Luo M."/>
            <person name="Kudrna D."/>
            <person name="Wing R.A."/>
            <person name="Meyers B.C."/>
            <person name="Yi K."/>
            <person name="Kong H."/>
            <person name="Lavrijsen P."/>
            <person name="Sunseri F."/>
            <person name="Falavigna A."/>
            <person name="Ye Y."/>
            <person name="Leebens-Mack J.H."/>
            <person name="Chen G."/>
        </authorList>
    </citation>
    <scope>NUCLEOTIDE SEQUENCE [LARGE SCALE GENOMIC DNA]</scope>
    <source>
        <strain evidence="2">cv. DH0086</strain>
    </source>
</reference>
<dbReference type="Gramene" id="ONK72991">
    <property type="protein sequence ID" value="ONK72991"/>
    <property type="gene ID" value="A4U43_C04F25800"/>
</dbReference>
<evidence type="ECO:0000313" key="2">
    <source>
        <dbReference type="Proteomes" id="UP000243459"/>
    </source>
</evidence>
<name>A0A5P1F8K7_ASPOF</name>
<proteinExistence type="predicted"/>
<accession>A0A5P1F8K7</accession>
<gene>
    <name evidence="1" type="ORF">A4U43_C04F25800</name>
</gene>
<feature type="non-terminal residue" evidence="1">
    <location>
        <position position="1"/>
    </location>
</feature>
<evidence type="ECO:0008006" key="3">
    <source>
        <dbReference type="Google" id="ProtNLM"/>
    </source>
</evidence>
<dbReference type="AlphaFoldDB" id="A0A5P1F8K7"/>
<dbReference type="Proteomes" id="UP000243459">
    <property type="component" value="Chromosome 4"/>
</dbReference>
<organism evidence="1 2">
    <name type="scientific">Asparagus officinalis</name>
    <name type="common">Garden asparagus</name>
    <dbReference type="NCBI Taxonomy" id="4686"/>
    <lineage>
        <taxon>Eukaryota</taxon>
        <taxon>Viridiplantae</taxon>
        <taxon>Streptophyta</taxon>
        <taxon>Embryophyta</taxon>
        <taxon>Tracheophyta</taxon>
        <taxon>Spermatophyta</taxon>
        <taxon>Magnoliopsida</taxon>
        <taxon>Liliopsida</taxon>
        <taxon>Asparagales</taxon>
        <taxon>Asparagaceae</taxon>
        <taxon>Asparagoideae</taxon>
        <taxon>Asparagus</taxon>
    </lineage>
</organism>
<sequence length="73" mass="7972">VPEFCPGKRIPENILINYVGKQNVQGATIEAILKKTLPHAVSSIGDLVVLDIFATTVEEDESKALKIPSVERK</sequence>